<accession>A0ABW4T0S7</accession>
<comment type="caution">
    <text evidence="4">The sequence shown here is derived from an EMBL/GenBank/DDBJ whole genome shotgun (WGS) entry which is preliminary data.</text>
</comment>
<dbReference type="InterPro" id="IPR013747">
    <property type="entry name" value="ACP_syn_III_C"/>
</dbReference>
<dbReference type="Gene3D" id="3.40.47.10">
    <property type="match status" value="2"/>
</dbReference>
<gene>
    <name evidence="4" type="ORF">ACFSKW_29130</name>
</gene>
<sequence length="335" mass="36306">MVAPLAVRAAAWHLPDRSTPLTALPELPALTPQERETLTGLGIEQVLTDDTLDDHDLAATATRQVLTDTGLRPEDIDALILVEPRAPQDLLISAATRLQETLGLHQALTFSVGGLGCASLTPALLAARGLLAADPELHHVLVAHGSKPATPGRYRHPVTLNGDSGQALLLARTGPVRVLDLLQETNGSYWDLFRVDFRDRSVADWREECRNTADYSFRLAVESRNRLRDLLARLLERSGMRPTDLAGLAVQNLSAGGHAFVRETLGVELLPSCAENLRRYGHLGSNDSLLNLYTAREDKHVVDGDRVVVVSTSPVAAWSILLVEIGHTGATTHLL</sequence>
<dbReference type="Proteomes" id="UP001597368">
    <property type="component" value="Unassembled WGS sequence"/>
</dbReference>
<dbReference type="PANTHER" id="PTHR34069:SF2">
    <property type="entry name" value="BETA-KETOACYL-[ACYL-CARRIER-PROTEIN] SYNTHASE III"/>
    <property type="match status" value="1"/>
</dbReference>
<evidence type="ECO:0000256" key="1">
    <source>
        <dbReference type="ARBA" id="ARBA00022679"/>
    </source>
</evidence>
<keyword evidence="2" id="KW-0012">Acyltransferase</keyword>
<evidence type="ECO:0000313" key="4">
    <source>
        <dbReference type="EMBL" id="MFD1935540.1"/>
    </source>
</evidence>
<organism evidence="4 5">
    <name type="scientific">Nonomuraea mangrovi</name>
    <dbReference type="NCBI Taxonomy" id="2316207"/>
    <lineage>
        <taxon>Bacteria</taxon>
        <taxon>Bacillati</taxon>
        <taxon>Actinomycetota</taxon>
        <taxon>Actinomycetes</taxon>
        <taxon>Streptosporangiales</taxon>
        <taxon>Streptosporangiaceae</taxon>
        <taxon>Nonomuraea</taxon>
    </lineage>
</organism>
<evidence type="ECO:0000259" key="3">
    <source>
        <dbReference type="Pfam" id="PF08541"/>
    </source>
</evidence>
<keyword evidence="1" id="KW-0808">Transferase</keyword>
<dbReference type="PANTHER" id="PTHR34069">
    <property type="entry name" value="3-OXOACYL-[ACYL-CARRIER-PROTEIN] SYNTHASE 3"/>
    <property type="match status" value="1"/>
</dbReference>
<dbReference type="Pfam" id="PF08541">
    <property type="entry name" value="ACP_syn_III_C"/>
    <property type="match status" value="1"/>
</dbReference>
<name>A0ABW4T0S7_9ACTN</name>
<dbReference type="InterPro" id="IPR016039">
    <property type="entry name" value="Thiolase-like"/>
</dbReference>
<dbReference type="EMBL" id="JBHUFV010000043">
    <property type="protein sequence ID" value="MFD1935540.1"/>
    <property type="molecule type" value="Genomic_DNA"/>
</dbReference>
<reference evidence="5" key="1">
    <citation type="journal article" date="2019" name="Int. J. Syst. Evol. Microbiol.">
        <title>The Global Catalogue of Microorganisms (GCM) 10K type strain sequencing project: providing services to taxonomists for standard genome sequencing and annotation.</title>
        <authorList>
            <consortium name="The Broad Institute Genomics Platform"/>
            <consortium name="The Broad Institute Genome Sequencing Center for Infectious Disease"/>
            <person name="Wu L."/>
            <person name="Ma J."/>
        </authorList>
    </citation>
    <scope>NUCLEOTIDE SEQUENCE [LARGE SCALE GENOMIC DNA]</scope>
    <source>
        <strain evidence="5">ICMP 6774ER</strain>
    </source>
</reference>
<dbReference type="RefSeq" id="WP_379575655.1">
    <property type="nucleotide sequence ID" value="NZ_JBHUFV010000043.1"/>
</dbReference>
<evidence type="ECO:0000313" key="5">
    <source>
        <dbReference type="Proteomes" id="UP001597368"/>
    </source>
</evidence>
<feature type="domain" description="Beta-ketoacyl-[acyl-carrier-protein] synthase III C-terminal" evidence="3">
    <location>
        <begin position="235"/>
        <end position="324"/>
    </location>
</feature>
<proteinExistence type="predicted"/>
<evidence type="ECO:0000256" key="2">
    <source>
        <dbReference type="ARBA" id="ARBA00023315"/>
    </source>
</evidence>
<protein>
    <submittedName>
        <fullName evidence="4">3-oxoacyl-[acyl-carrier-protein] synthase III C-terminal domain-containing protein</fullName>
    </submittedName>
</protein>
<keyword evidence="5" id="KW-1185">Reference proteome</keyword>
<dbReference type="SUPFAM" id="SSF53901">
    <property type="entry name" value="Thiolase-like"/>
    <property type="match status" value="1"/>
</dbReference>